<dbReference type="EMBL" id="CP119075">
    <property type="protein sequence ID" value="WED64236.1"/>
    <property type="molecule type" value="Genomic_DNA"/>
</dbReference>
<dbReference type="FunFam" id="3.40.50.720:FF:000047">
    <property type="entry name" value="NADP-dependent L-serine/L-allo-threonine dehydrogenase"/>
    <property type="match status" value="1"/>
</dbReference>
<sequence length="263" mass="27071">MSSPTAEILSVTTLPLSGRIAVITGASSGIGAATAQRLVSLGAKVALLARRKSKLDALVAEITAAGGTALAIEVDVTSPEQVAAAAATVTAELGRASILINNAGVMLPAPITETRVNDWESMIDLNLTGALRVIGAFTPALTASAQENGVADLVNISSIAAQNVFPSFAVYSATKAAISHLSRHLRAELGPADVRVSMIEPGLVETELASHVTDPAVTDWINGAAQAMTLLKSEDIAETIGFTVALPRHVNLQQVTVMPTHQV</sequence>
<dbReference type="PANTHER" id="PTHR43669">
    <property type="entry name" value="5-KETO-D-GLUCONATE 5-REDUCTASE"/>
    <property type="match status" value="1"/>
</dbReference>
<dbReference type="SMART" id="SM00822">
    <property type="entry name" value="PKS_KR"/>
    <property type="match status" value="1"/>
</dbReference>
<dbReference type="Gene3D" id="3.40.50.720">
    <property type="entry name" value="NAD(P)-binding Rossmann-like Domain"/>
    <property type="match status" value="1"/>
</dbReference>
<proteinExistence type="inferred from homology"/>
<feature type="domain" description="Ketoreductase" evidence="4">
    <location>
        <begin position="19"/>
        <end position="207"/>
    </location>
</feature>
<dbReference type="InterPro" id="IPR002347">
    <property type="entry name" value="SDR_fam"/>
</dbReference>
<organism evidence="5 6">
    <name type="scientific">Synoicihabitans lomoniglobus</name>
    <dbReference type="NCBI Taxonomy" id="2909285"/>
    <lineage>
        <taxon>Bacteria</taxon>
        <taxon>Pseudomonadati</taxon>
        <taxon>Verrucomicrobiota</taxon>
        <taxon>Opitutia</taxon>
        <taxon>Opitutales</taxon>
        <taxon>Opitutaceae</taxon>
        <taxon>Synoicihabitans</taxon>
    </lineage>
</organism>
<dbReference type="Proteomes" id="UP001218638">
    <property type="component" value="Chromosome"/>
</dbReference>
<comment type="similarity">
    <text evidence="1 3">Belongs to the short-chain dehydrogenases/reductases (SDR) family.</text>
</comment>
<evidence type="ECO:0000256" key="3">
    <source>
        <dbReference type="RuleBase" id="RU000363"/>
    </source>
</evidence>
<dbReference type="InterPro" id="IPR036291">
    <property type="entry name" value="NAD(P)-bd_dom_sf"/>
</dbReference>
<dbReference type="GO" id="GO:0016616">
    <property type="term" value="F:oxidoreductase activity, acting on the CH-OH group of donors, NAD or NADP as acceptor"/>
    <property type="evidence" value="ECO:0007669"/>
    <property type="project" value="UniProtKB-ARBA"/>
</dbReference>
<dbReference type="SUPFAM" id="SSF51735">
    <property type="entry name" value="NAD(P)-binding Rossmann-fold domains"/>
    <property type="match status" value="1"/>
</dbReference>
<dbReference type="PRINTS" id="PR00080">
    <property type="entry name" value="SDRFAMILY"/>
</dbReference>
<keyword evidence="2" id="KW-0560">Oxidoreductase</keyword>
<evidence type="ECO:0000313" key="5">
    <source>
        <dbReference type="EMBL" id="WED64236.1"/>
    </source>
</evidence>
<dbReference type="InterPro" id="IPR057326">
    <property type="entry name" value="KR_dom"/>
</dbReference>
<protein>
    <submittedName>
        <fullName evidence="5">SDR family oxidoreductase</fullName>
    </submittedName>
</protein>
<reference evidence="5" key="1">
    <citation type="submission" date="2023-03" db="EMBL/GenBank/DDBJ databases">
        <title>Lomoglobus Profundus gen. nov., sp. nov., a novel member of the phylum Verrucomicrobia, isolated from deep-marine sediment of South China Sea.</title>
        <authorList>
            <person name="Ahmad T."/>
            <person name="Ishaq S.E."/>
            <person name="Wang F."/>
        </authorList>
    </citation>
    <scope>NUCLEOTIDE SEQUENCE</scope>
    <source>
        <strain evidence="5">LMO-M01</strain>
    </source>
</reference>
<dbReference type="KEGG" id="slom:PXH66_18010"/>
<dbReference type="PROSITE" id="PS00061">
    <property type="entry name" value="ADH_SHORT"/>
    <property type="match status" value="1"/>
</dbReference>
<gene>
    <name evidence="5" type="ORF">PXH66_18010</name>
</gene>
<name>A0AAF0CN74_9BACT</name>
<evidence type="ECO:0000256" key="1">
    <source>
        <dbReference type="ARBA" id="ARBA00006484"/>
    </source>
</evidence>
<evidence type="ECO:0000313" key="6">
    <source>
        <dbReference type="Proteomes" id="UP001218638"/>
    </source>
</evidence>
<dbReference type="AlphaFoldDB" id="A0AAF0CN74"/>
<evidence type="ECO:0000256" key="2">
    <source>
        <dbReference type="ARBA" id="ARBA00023002"/>
    </source>
</evidence>
<keyword evidence="6" id="KW-1185">Reference proteome</keyword>
<dbReference type="RefSeq" id="WP_330931100.1">
    <property type="nucleotide sequence ID" value="NZ_CP119075.1"/>
</dbReference>
<dbReference type="PRINTS" id="PR00081">
    <property type="entry name" value="GDHRDH"/>
</dbReference>
<accession>A0AAF0CN74</accession>
<dbReference type="InterPro" id="IPR020904">
    <property type="entry name" value="Sc_DH/Rdtase_CS"/>
</dbReference>
<evidence type="ECO:0000259" key="4">
    <source>
        <dbReference type="SMART" id="SM00822"/>
    </source>
</evidence>
<dbReference type="Pfam" id="PF00106">
    <property type="entry name" value="adh_short"/>
    <property type="match status" value="1"/>
</dbReference>
<dbReference type="PANTHER" id="PTHR43669:SF3">
    <property type="entry name" value="ALCOHOL DEHYDROGENASE, PUTATIVE (AFU_ORTHOLOGUE AFUA_3G03445)-RELATED"/>
    <property type="match status" value="1"/>
</dbReference>